<reference evidence="2" key="1">
    <citation type="journal article" date="2016" name="Gigascience">
        <title>De novo construction of an expanded transcriptome assembly for the western tarnished plant bug, Lygus hesperus.</title>
        <authorList>
            <person name="Tassone E.E."/>
            <person name="Geib S.M."/>
            <person name="Hall B."/>
            <person name="Fabrick J.A."/>
            <person name="Brent C.S."/>
            <person name="Hull J.J."/>
        </authorList>
    </citation>
    <scope>NUCLEOTIDE SEQUENCE</scope>
</reference>
<dbReference type="AlphaFoldDB" id="A0A146LX33"/>
<feature type="compositionally biased region" description="Basic and acidic residues" evidence="1">
    <location>
        <begin position="77"/>
        <end position="86"/>
    </location>
</feature>
<organism evidence="2">
    <name type="scientific">Lygus hesperus</name>
    <name type="common">Western plant bug</name>
    <dbReference type="NCBI Taxonomy" id="30085"/>
    <lineage>
        <taxon>Eukaryota</taxon>
        <taxon>Metazoa</taxon>
        <taxon>Ecdysozoa</taxon>
        <taxon>Arthropoda</taxon>
        <taxon>Hexapoda</taxon>
        <taxon>Insecta</taxon>
        <taxon>Pterygota</taxon>
        <taxon>Neoptera</taxon>
        <taxon>Paraneoptera</taxon>
        <taxon>Hemiptera</taxon>
        <taxon>Heteroptera</taxon>
        <taxon>Panheteroptera</taxon>
        <taxon>Cimicomorpha</taxon>
        <taxon>Miridae</taxon>
        <taxon>Mirini</taxon>
        <taxon>Lygus</taxon>
    </lineage>
</organism>
<protein>
    <submittedName>
        <fullName evidence="2">Uncharacterized protein</fullName>
    </submittedName>
</protein>
<name>A0A146LX33_LYGHE</name>
<evidence type="ECO:0000313" key="2">
    <source>
        <dbReference type="EMBL" id="JAQ12211.1"/>
    </source>
</evidence>
<dbReference type="EMBL" id="GDHC01006418">
    <property type="protein sequence ID" value="JAQ12211.1"/>
    <property type="molecule type" value="Transcribed_RNA"/>
</dbReference>
<feature type="region of interest" description="Disordered" evidence="1">
    <location>
        <begin position="60"/>
        <end position="86"/>
    </location>
</feature>
<evidence type="ECO:0000256" key="1">
    <source>
        <dbReference type="SAM" id="MobiDB-lite"/>
    </source>
</evidence>
<gene>
    <name evidence="2" type="ORF">g.40343</name>
</gene>
<proteinExistence type="predicted"/>
<accession>A0A146LX33</accession>
<sequence>MASLKPVKNQKMQTVATEKVNKGRVIQARGSAEPVIRKIEKKPNVKAPSIVRSASVPSFSVGSETECDPPIPVTDESSAKKIEPGDARETYKWRKEGFCDL</sequence>